<name>A0A8J7TNK7_9BACT</name>
<dbReference type="AlphaFoldDB" id="A0A8J7TNK7"/>
<dbReference type="EMBL" id="JAFLCK010000027">
    <property type="protein sequence ID" value="MBN8661910.1"/>
    <property type="molecule type" value="Genomic_DNA"/>
</dbReference>
<evidence type="ECO:0000313" key="2">
    <source>
        <dbReference type="Proteomes" id="UP000664277"/>
    </source>
</evidence>
<organism evidence="1 2">
    <name type="scientific">Candidatus Obscuribacter phosphatis</name>
    <dbReference type="NCBI Taxonomy" id="1906157"/>
    <lineage>
        <taxon>Bacteria</taxon>
        <taxon>Bacillati</taxon>
        <taxon>Candidatus Melainabacteria</taxon>
        <taxon>Candidatus Obscuribacterales</taxon>
        <taxon>Candidatus Obscuribacteraceae</taxon>
        <taxon>Candidatus Obscuribacter</taxon>
    </lineage>
</organism>
<dbReference type="Proteomes" id="UP000664277">
    <property type="component" value="Unassembled WGS sequence"/>
</dbReference>
<evidence type="ECO:0000313" key="1">
    <source>
        <dbReference type="EMBL" id="MBN8661910.1"/>
    </source>
</evidence>
<accession>A0A8J7TNK7</accession>
<proteinExistence type="predicted"/>
<comment type="caution">
    <text evidence="1">The sequence shown here is derived from an EMBL/GenBank/DDBJ whole genome shotgun (WGS) entry which is preliminary data.</text>
</comment>
<sequence length="99" mass="11239">MRASGAVSRWMVFSVLTVQLVFSAAAYSLAYGQSSQQVYNSLAKSRDSLLDQRRYLQTESDRLGQQISSLQAQLDRVNAYMRDNDKALRDVEQAMRQAQ</sequence>
<gene>
    <name evidence="1" type="ORF">J0M35_16200</name>
</gene>
<reference evidence="1" key="1">
    <citation type="submission" date="2021-02" db="EMBL/GenBank/DDBJ databases">
        <title>Genome-Resolved Metagenomics of a Microbial Community Performing Photosynthetic Biological Nutrient Removal.</title>
        <authorList>
            <person name="Mcdaniel E.A."/>
        </authorList>
    </citation>
    <scope>NUCLEOTIDE SEQUENCE</scope>
    <source>
        <strain evidence="1">UWPOB_OBS1</strain>
    </source>
</reference>
<protein>
    <submittedName>
        <fullName evidence="1">Uncharacterized protein</fullName>
    </submittedName>
</protein>